<dbReference type="OrthoDB" id="5699337at2"/>
<proteinExistence type="predicted"/>
<dbReference type="Proteomes" id="UP000029868">
    <property type="component" value="Unassembled WGS sequence"/>
</dbReference>
<reference evidence="1 2" key="1">
    <citation type="submission" date="2014-08" db="EMBL/GenBank/DDBJ databases">
        <title>Genomic and Phenotypic Diversity of Colwellia psychrerythraea strains from Disparate Marine Basins.</title>
        <authorList>
            <person name="Techtmann S.M."/>
            <person name="Stelling S.C."/>
            <person name="Utturkar S.M."/>
            <person name="Alshibli N."/>
            <person name="Harris A."/>
            <person name="Brown S.D."/>
            <person name="Hazen T.C."/>
        </authorList>
    </citation>
    <scope>NUCLEOTIDE SEQUENCE [LARGE SCALE GENOMIC DNA]</scope>
    <source>
        <strain evidence="1 2">GAB14E</strain>
    </source>
</reference>
<dbReference type="AlphaFoldDB" id="A0A099KC53"/>
<sequence length="503" mass="56797">MKRLTRKLRICHALVGVAGFISTLLFSEQLIASEDYPCANEGEACLIAQPLARSAVSYGAEDAYYTIEVEGMDRVSCTSGVMGDPNIGVHKKCYTRVLTDFQRFTDWTHCANENEICDTSTGKDTPVKVRFGVPGHWVYTWASSGHNCNAYDDIELDPKFGTVKYCEYSPSSAMNLNFTTCAAEGQVCHIPQGSENIPSVIRYGSGNNFTYRAYSGTNLPCTLGSFNHDPSPWIQKICGSAKTDTKSITNIRGRWVPLTWCDGCSSTSYKVTHGIKEGTSTAKSSSWTESLASEISLSGGFKTPISESSSSVTITSKLSVSETSTATNSFSYTETETTTYECPYNLWQWRTTVTENQYDIRGASHPTNIVATASLFKCQIFAPVLVEFDVNFYRNYNSDLTQFNDEQLLHHWINHGKSELRQAVPDFHARHYIQTYPDLMTAFGENYELIYDHWRNFGIKEGRQASYQFNVREYLINHPEQDQVSNQRYIKAYNHWRQHGRFF</sequence>
<dbReference type="PATRIC" id="fig|28229.3.peg.4255"/>
<protein>
    <submittedName>
        <fullName evidence="1">Uncharacterized protein</fullName>
    </submittedName>
</protein>
<evidence type="ECO:0000313" key="2">
    <source>
        <dbReference type="Proteomes" id="UP000029868"/>
    </source>
</evidence>
<evidence type="ECO:0000313" key="1">
    <source>
        <dbReference type="EMBL" id="KGJ87946.1"/>
    </source>
</evidence>
<dbReference type="EMBL" id="JQEC01000070">
    <property type="protein sequence ID" value="KGJ87946.1"/>
    <property type="molecule type" value="Genomic_DNA"/>
</dbReference>
<gene>
    <name evidence="1" type="ORF">GAB14E_4279</name>
</gene>
<dbReference type="RefSeq" id="WP_033084195.1">
    <property type="nucleotide sequence ID" value="NZ_JQEC01000070.1"/>
</dbReference>
<organism evidence="1 2">
    <name type="scientific">Colwellia psychrerythraea</name>
    <name type="common">Vibrio psychroerythus</name>
    <dbReference type="NCBI Taxonomy" id="28229"/>
    <lineage>
        <taxon>Bacteria</taxon>
        <taxon>Pseudomonadati</taxon>
        <taxon>Pseudomonadota</taxon>
        <taxon>Gammaproteobacteria</taxon>
        <taxon>Alteromonadales</taxon>
        <taxon>Colwelliaceae</taxon>
        <taxon>Colwellia</taxon>
    </lineage>
</organism>
<comment type="caution">
    <text evidence="1">The sequence shown here is derived from an EMBL/GenBank/DDBJ whole genome shotgun (WGS) entry which is preliminary data.</text>
</comment>
<accession>A0A099KC53</accession>
<name>A0A099KC53_COLPS</name>